<proteinExistence type="predicted"/>
<protein>
    <submittedName>
        <fullName evidence="1">Uncharacterized protein</fullName>
    </submittedName>
</protein>
<gene>
    <name evidence="1" type="ORF">EVA_18232</name>
</gene>
<reference evidence="1" key="1">
    <citation type="journal article" date="2012" name="PLoS ONE">
        <title>Gene sets for utilization of primary and secondary nutrition supplies in the distal gut of endangered iberian lynx.</title>
        <authorList>
            <person name="Alcaide M."/>
            <person name="Messina E."/>
            <person name="Richter M."/>
            <person name="Bargiela R."/>
            <person name="Peplies J."/>
            <person name="Huws S.A."/>
            <person name="Newbold C.J."/>
            <person name="Golyshin P.N."/>
            <person name="Simon M.A."/>
            <person name="Lopez G."/>
            <person name="Yakimov M.M."/>
            <person name="Ferrer M."/>
        </authorList>
    </citation>
    <scope>NUCLEOTIDE SEQUENCE</scope>
</reference>
<dbReference type="EMBL" id="AMCI01006841">
    <property type="protein sequence ID" value="EJW93661.1"/>
    <property type="molecule type" value="Genomic_DNA"/>
</dbReference>
<organism evidence="1">
    <name type="scientific">gut metagenome</name>
    <dbReference type="NCBI Taxonomy" id="749906"/>
    <lineage>
        <taxon>unclassified sequences</taxon>
        <taxon>metagenomes</taxon>
        <taxon>organismal metagenomes</taxon>
    </lineage>
</organism>
<name>J9FFI2_9ZZZZ</name>
<accession>J9FFI2</accession>
<evidence type="ECO:0000313" key="1">
    <source>
        <dbReference type="EMBL" id="EJW93661.1"/>
    </source>
</evidence>
<feature type="non-terminal residue" evidence="1">
    <location>
        <position position="1"/>
    </location>
</feature>
<dbReference type="AlphaFoldDB" id="J9FFI2"/>
<sequence length="22" mass="2566">GIIQEINNFAETVTVEFDERKI</sequence>
<comment type="caution">
    <text evidence="1">The sequence shown here is derived from an EMBL/GenBank/DDBJ whole genome shotgun (WGS) entry which is preliminary data.</text>
</comment>